<dbReference type="SUPFAM" id="SSF50465">
    <property type="entry name" value="EF-Tu/eEF-1alpha/eIF2-gamma C-terminal domain"/>
    <property type="match status" value="1"/>
</dbReference>
<feature type="domain" description="Tr-type G" evidence="9">
    <location>
        <begin position="1"/>
        <end position="170"/>
    </location>
</feature>
<comment type="function">
    <text evidence="7">Translation factor necessary for the incorporation of selenocysteine into proteins. It probably replaces EF-Tu for the insertion of selenocysteine directed by the UGA codon. SelB binds GTP and GDP.</text>
</comment>
<evidence type="ECO:0000256" key="6">
    <source>
        <dbReference type="ARBA" id="ARBA00023134"/>
    </source>
</evidence>
<evidence type="ECO:0000313" key="10">
    <source>
        <dbReference type="EMBL" id="BCB27875.1"/>
    </source>
</evidence>
<dbReference type="EMBL" id="AP022853">
    <property type="protein sequence ID" value="BCB27875.1"/>
    <property type="molecule type" value="Genomic_DNA"/>
</dbReference>
<evidence type="ECO:0000256" key="3">
    <source>
        <dbReference type="ARBA" id="ARBA00022490"/>
    </source>
</evidence>
<dbReference type="Pfam" id="PF21214">
    <property type="entry name" value="WHD_2nd_SelB_bact"/>
    <property type="match status" value="1"/>
</dbReference>
<comment type="subcellular location">
    <subcellularLocation>
        <location evidence="1">Cytoplasm</location>
    </subcellularLocation>
</comment>
<evidence type="ECO:0000256" key="8">
    <source>
        <dbReference type="ARBA" id="ARBA00031615"/>
    </source>
</evidence>
<dbReference type="Pfam" id="PF09107">
    <property type="entry name" value="WHD_3rd_SelB"/>
    <property type="match status" value="1"/>
</dbReference>
<dbReference type="GO" id="GO:0003746">
    <property type="term" value="F:translation elongation factor activity"/>
    <property type="evidence" value="ECO:0007669"/>
    <property type="project" value="InterPro"/>
</dbReference>
<dbReference type="InterPro" id="IPR057335">
    <property type="entry name" value="Beta-barrel_SelB"/>
</dbReference>
<dbReference type="GO" id="GO:0005737">
    <property type="term" value="C:cytoplasm"/>
    <property type="evidence" value="ECO:0007669"/>
    <property type="project" value="UniProtKB-SubCell"/>
</dbReference>
<evidence type="ECO:0000313" key="11">
    <source>
        <dbReference type="Proteomes" id="UP000502260"/>
    </source>
</evidence>
<evidence type="ECO:0000256" key="4">
    <source>
        <dbReference type="ARBA" id="ARBA00022741"/>
    </source>
</evidence>
<organism evidence="10 11">
    <name type="scientific">Sulfurimicrobium lacus</name>
    <dbReference type="NCBI Taxonomy" id="2715678"/>
    <lineage>
        <taxon>Bacteria</taxon>
        <taxon>Pseudomonadati</taxon>
        <taxon>Pseudomonadota</taxon>
        <taxon>Betaproteobacteria</taxon>
        <taxon>Nitrosomonadales</taxon>
        <taxon>Sulfuricellaceae</taxon>
        <taxon>Sulfurimicrobium</taxon>
    </lineage>
</organism>
<dbReference type="CDD" id="cd15491">
    <property type="entry name" value="selB_III"/>
    <property type="match status" value="1"/>
</dbReference>
<name>A0A6F8VGI3_9PROT</name>
<dbReference type="Pfam" id="PF25461">
    <property type="entry name" value="Beta-barrel_SelB"/>
    <property type="match status" value="1"/>
</dbReference>
<evidence type="ECO:0000256" key="2">
    <source>
        <dbReference type="ARBA" id="ARBA00015953"/>
    </source>
</evidence>
<dbReference type="InterPro" id="IPR031157">
    <property type="entry name" value="G_TR_CS"/>
</dbReference>
<dbReference type="GO" id="GO:0003723">
    <property type="term" value="F:RNA binding"/>
    <property type="evidence" value="ECO:0007669"/>
    <property type="project" value="InterPro"/>
</dbReference>
<dbReference type="KEGG" id="slac:SKTS_27610"/>
<dbReference type="Pfam" id="PF00009">
    <property type="entry name" value="GTP_EFTU"/>
    <property type="match status" value="1"/>
</dbReference>
<dbReference type="Gene3D" id="1.10.10.2770">
    <property type="match status" value="1"/>
</dbReference>
<keyword evidence="11" id="KW-1185">Reference proteome</keyword>
<dbReference type="Gene3D" id="3.40.50.300">
    <property type="entry name" value="P-loop containing nucleotide triphosphate hydrolases"/>
    <property type="match status" value="1"/>
</dbReference>
<dbReference type="Pfam" id="PF09106">
    <property type="entry name" value="WHD_2nd_SelB"/>
    <property type="match status" value="1"/>
</dbReference>
<dbReference type="InterPro" id="IPR004535">
    <property type="entry name" value="Transl_elong_SelB"/>
</dbReference>
<dbReference type="Pfam" id="PF03144">
    <property type="entry name" value="GTP_EFTU_D2"/>
    <property type="match status" value="1"/>
</dbReference>
<protein>
    <recommendedName>
        <fullName evidence="2">Selenocysteine-specific elongation factor</fullName>
    </recommendedName>
    <alternativeName>
        <fullName evidence="8">SelB translation factor</fullName>
    </alternativeName>
</protein>
<sequence length="635" mass="68748">MIIGTAGHIDHGKTSLVKALTGVDTDRLKEEKARGITVDLGYAYAPLPDGSVLGFVDVPGHEKLVHNMLAGATGIDYVLLAVAADDGPMPQTREHLAILELLRLGRGAVALTKIDRVTPQRRAAASDEIRSLLYGTALHDCPIFPVSSLSGDGVGHLRTFLDEIAADTPPAASRGHFRLAVDRVFTLNGNGTVVTGSVMSGEIRVGEQVMVSPRGVPARVRSIHAQNRPAESGRVGQRCALNLAGAGFAREDVRRGDWVLAAPVHAPTQRLDARIRVLGSEPRAFGHWTPVHFHIGTLDVPARVALLEGESVAAGATALAQIVTDKPVCALHGDRFILRDQSATRTIGGGSVLDIFPPVRQRRTRERLTVLHSLEAQDAAAALNSALEFGGDGVNLERFALARNLRQDELEDIRSAIPMSVVATPGGSWGFPVPRWQAYKLTVLERLAALHEQEAESLGPDRARLQRMTLPALEKAVFGELVAQLLGEGRVAQSGPWLHLPGHKVSLAPDEEKAWAAIRPLLAQQPFQPPRVRDIARNVGSDEASVRRLLKRVARSGEIYMVAHDHYFMREAVQKLADLVQELALARGKASASAFRDCIGTGRKLAIQILEFFDRIGYTRRAGNAHHLRQSDLTL</sequence>
<dbReference type="InterPro" id="IPR015190">
    <property type="entry name" value="Elong_fac_SelB-wing-hlx_typ-2"/>
</dbReference>
<dbReference type="PROSITE" id="PS51722">
    <property type="entry name" value="G_TR_2"/>
    <property type="match status" value="1"/>
</dbReference>
<proteinExistence type="predicted"/>
<dbReference type="InterPro" id="IPR027417">
    <property type="entry name" value="P-loop_NTPase"/>
</dbReference>
<dbReference type="InterPro" id="IPR015191">
    <property type="entry name" value="SelB_WHD4"/>
</dbReference>
<evidence type="ECO:0000256" key="7">
    <source>
        <dbReference type="ARBA" id="ARBA00025526"/>
    </source>
</evidence>
<evidence type="ECO:0000259" key="9">
    <source>
        <dbReference type="PROSITE" id="PS51722"/>
    </source>
</evidence>
<dbReference type="GO" id="GO:0003924">
    <property type="term" value="F:GTPase activity"/>
    <property type="evidence" value="ECO:0007669"/>
    <property type="project" value="InterPro"/>
</dbReference>
<dbReference type="SUPFAM" id="SSF50447">
    <property type="entry name" value="Translation proteins"/>
    <property type="match status" value="1"/>
</dbReference>
<dbReference type="InterPro" id="IPR004161">
    <property type="entry name" value="EFTu-like_2"/>
</dbReference>
<accession>A0A6F8VGI3</accession>
<evidence type="ECO:0000256" key="5">
    <source>
        <dbReference type="ARBA" id="ARBA00022917"/>
    </source>
</evidence>
<evidence type="ECO:0000256" key="1">
    <source>
        <dbReference type="ARBA" id="ARBA00004496"/>
    </source>
</evidence>
<dbReference type="SUPFAM" id="SSF46785">
    <property type="entry name" value="Winged helix' DNA-binding domain"/>
    <property type="match status" value="3"/>
</dbReference>
<dbReference type="InterPro" id="IPR009001">
    <property type="entry name" value="Transl_elong_EF1A/Init_IF2_C"/>
</dbReference>
<dbReference type="SUPFAM" id="SSF52540">
    <property type="entry name" value="P-loop containing nucleoside triphosphate hydrolases"/>
    <property type="match status" value="1"/>
</dbReference>
<keyword evidence="4" id="KW-0547">Nucleotide-binding</keyword>
<keyword evidence="5" id="KW-0648">Protein biosynthesis</keyword>
<dbReference type="Proteomes" id="UP000502260">
    <property type="component" value="Chromosome"/>
</dbReference>
<dbReference type="AlphaFoldDB" id="A0A6F8VGI3"/>
<dbReference type="PROSITE" id="PS00301">
    <property type="entry name" value="G_TR_1"/>
    <property type="match status" value="1"/>
</dbReference>
<keyword evidence="6" id="KW-0342">GTP-binding</keyword>
<dbReference type="InterPro" id="IPR048931">
    <property type="entry name" value="WHD_2nd_SelB_bact"/>
</dbReference>
<dbReference type="InterPro" id="IPR036388">
    <property type="entry name" value="WH-like_DNA-bd_sf"/>
</dbReference>
<dbReference type="NCBIfam" id="TIGR00475">
    <property type="entry name" value="selB"/>
    <property type="match status" value="1"/>
</dbReference>
<gene>
    <name evidence="10" type="primary">selB</name>
    <name evidence="10" type="ORF">SKTS_27610</name>
</gene>
<dbReference type="Gene3D" id="2.40.30.10">
    <property type="entry name" value="Translation factors"/>
    <property type="match status" value="2"/>
</dbReference>
<dbReference type="GO" id="GO:0001514">
    <property type="term" value="P:selenocysteine incorporation"/>
    <property type="evidence" value="ECO:0007669"/>
    <property type="project" value="InterPro"/>
</dbReference>
<dbReference type="Gene3D" id="1.10.10.10">
    <property type="entry name" value="Winged helix-like DNA-binding domain superfamily/Winged helix DNA-binding domain"/>
    <property type="match status" value="1"/>
</dbReference>
<dbReference type="CDD" id="cd03696">
    <property type="entry name" value="SelB_II"/>
    <property type="match status" value="1"/>
</dbReference>
<dbReference type="GO" id="GO:0005525">
    <property type="term" value="F:GTP binding"/>
    <property type="evidence" value="ECO:0007669"/>
    <property type="project" value="UniProtKB-KW"/>
</dbReference>
<dbReference type="InterPro" id="IPR009000">
    <property type="entry name" value="Transl_B-barrel_sf"/>
</dbReference>
<dbReference type="RefSeq" id="WP_173066291.1">
    <property type="nucleotide sequence ID" value="NZ_AP022853.1"/>
</dbReference>
<dbReference type="PANTHER" id="PTHR43721">
    <property type="entry name" value="ELONGATION FACTOR TU-RELATED"/>
    <property type="match status" value="1"/>
</dbReference>
<dbReference type="InterPro" id="IPR050055">
    <property type="entry name" value="EF-Tu_GTPase"/>
</dbReference>
<dbReference type="CDD" id="cd04171">
    <property type="entry name" value="SelB"/>
    <property type="match status" value="1"/>
</dbReference>
<dbReference type="InterPro" id="IPR036390">
    <property type="entry name" value="WH_DNA-bd_sf"/>
</dbReference>
<keyword evidence="3" id="KW-0963">Cytoplasm</keyword>
<dbReference type="PANTHER" id="PTHR43721:SF9">
    <property type="entry name" value="GTP-BINDING PROTEIN 1"/>
    <property type="match status" value="1"/>
</dbReference>
<dbReference type="InterPro" id="IPR000795">
    <property type="entry name" value="T_Tr_GTP-bd_dom"/>
</dbReference>
<reference evidence="11" key="1">
    <citation type="submission" date="2020-03" db="EMBL/GenBank/DDBJ databases">
        <title>Complete genome sequence of sulfur-oxidizing bacterium skT11.</title>
        <authorList>
            <person name="Kanda M."/>
            <person name="Kojima H."/>
            <person name="Fukui M."/>
        </authorList>
    </citation>
    <scope>NUCLEOTIDE SEQUENCE [LARGE SCALE GENOMIC DNA]</scope>
    <source>
        <strain evidence="11">skT11</strain>
    </source>
</reference>